<evidence type="ECO:0000259" key="3">
    <source>
        <dbReference type="Pfam" id="PF01757"/>
    </source>
</evidence>
<feature type="transmembrane region" description="Helical" evidence="2">
    <location>
        <begin position="224"/>
        <end position="242"/>
    </location>
</feature>
<evidence type="ECO:0000256" key="2">
    <source>
        <dbReference type="SAM" id="Phobius"/>
    </source>
</evidence>
<organism evidence="4 5">
    <name type="scientific">Pseudoduganella flava</name>
    <dbReference type="NCBI Taxonomy" id="871742"/>
    <lineage>
        <taxon>Bacteria</taxon>
        <taxon>Pseudomonadati</taxon>
        <taxon>Pseudomonadota</taxon>
        <taxon>Betaproteobacteria</taxon>
        <taxon>Burkholderiales</taxon>
        <taxon>Oxalobacteraceae</taxon>
        <taxon>Telluria group</taxon>
        <taxon>Pseudoduganella</taxon>
    </lineage>
</organism>
<evidence type="ECO:0000256" key="1">
    <source>
        <dbReference type="SAM" id="MobiDB-lite"/>
    </source>
</evidence>
<dbReference type="GO" id="GO:0016746">
    <property type="term" value="F:acyltransferase activity"/>
    <property type="evidence" value="ECO:0007669"/>
    <property type="project" value="UniProtKB-KW"/>
</dbReference>
<keyword evidence="2" id="KW-0472">Membrane</keyword>
<feature type="transmembrane region" description="Helical" evidence="2">
    <location>
        <begin position="20"/>
        <end position="41"/>
    </location>
</feature>
<dbReference type="EMBL" id="CP046904">
    <property type="protein sequence ID" value="QGZ39530.1"/>
    <property type="molecule type" value="Genomic_DNA"/>
</dbReference>
<proteinExistence type="predicted"/>
<sequence>MLLFSDRIVTDRQLPADRLLFLDGLRALAALWVMLGHLRLFPLGWTAWEGWAAAPLNALMYMHYGVDVFLVLSGFCLALPLVRGDGTYRGGLKGFFAARAARILPPYFATLALILLVNTFVPIVRWARHDLGLTGDMPWQVLWTNLLLMQDIYPQYNNVNGPFWSVATEWHLYAVFPLLIWVWRRHGVAALLAAGTVAAVALTALSDAFPRIPVIDASVPQPPYYVVLLVQGIAAAALAFSPRFESVRAMLRKGAWLAALLLVVAIGAAFHAYPIVDVPSVLRHNAMFRWFDPLAGALTAALLVGLAGVAPTQPLRRLLESSALVKVGGFSYSLYLIHIPLLTALYGATLLLVEEPLTRFLLLLAAGVPVCLIGAWMFSRVFERRFGPRARPAHPAAQVQQVRAGEPVPSGPSSRPG</sequence>
<evidence type="ECO:0000313" key="5">
    <source>
        <dbReference type="Proteomes" id="UP000437862"/>
    </source>
</evidence>
<protein>
    <submittedName>
        <fullName evidence="4">Acyltransferase family protein</fullName>
    </submittedName>
</protein>
<accession>A0ABX6FPQ2</accession>
<feature type="transmembrane region" description="Helical" evidence="2">
    <location>
        <begin position="359"/>
        <end position="379"/>
    </location>
</feature>
<feature type="transmembrane region" description="Helical" evidence="2">
    <location>
        <begin position="332"/>
        <end position="353"/>
    </location>
</feature>
<feature type="region of interest" description="Disordered" evidence="1">
    <location>
        <begin position="393"/>
        <end position="417"/>
    </location>
</feature>
<keyword evidence="2" id="KW-0812">Transmembrane</keyword>
<feature type="transmembrane region" description="Helical" evidence="2">
    <location>
        <begin position="293"/>
        <end position="311"/>
    </location>
</feature>
<keyword evidence="2" id="KW-1133">Transmembrane helix</keyword>
<feature type="transmembrane region" description="Helical" evidence="2">
    <location>
        <begin position="190"/>
        <end position="212"/>
    </location>
</feature>
<keyword evidence="4" id="KW-0012">Acyltransferase</keyword>
<feature type="transmembrane region" description="Helical" evidence="2">
    <location>
        <begin position="163"/>
        <end position="183"/>
    </location>
</feature>
<name>A0ABX6FPQ2_9BURK</name>
<dbReference type="InterPro" id="IPR050879">
    <property type="entry name" value="Acyltransferase_3"/>
</dbReference>
<feature type="transmembrane region" description="Helical" evidence="2">
    <location>
        <begin position="254"/>
        <end position="273"/>
    </location>
</feature>
<dbReference type="PANTHER" id="PTHR23028">
    <property type="entry name" value="ACETYLTRANSFERASE"/>
    <property type="match status" value="1"/>
</dbReference>
<dbReference type="PANTHER" id="PTHR23028:SF53">
    <property type="entry name" value="ACYL_TRANSF_3 DOMAIN-CONTAINING PROTEIN"/>
    <property type="match status" value="1"/>
</dbReference>
<keyword evidence="5" id="KW-1185">Reference proteome</keyword>
<dbReference type="Pfam" id="PF01757">
    <property type="entry name" value="Acyl_transf_3"/>
    <property type="match status" value="1"/>
</dbReference>
<evidence type="ECO:0000313" key="4">
    <source>
        <dbReference type="EMBL" id="QGZ39530.1"/>
    </source>
</evidence>
<feature type="domain" description="Acyltransferase 3" evidence="3">
    <location>
        <begin position="20"/>
        <end position="375"/>
    </location>
</feature>
<reference evidence="4 5" key="1">
    <citation type="submission" date="2019-12" db="EMBL/GenBank/DDBJ databases">
        <title>Draft Genome Sequences of Six Type Strains of the Genus Massilia.</title>
        <authorList>
            <person name="Miess H."/>
            <person name="Frediansyah A."/>
            <person name="Goeker M."/>
            <person name="Gross H."/>
        </authorList>
    </citation>
    <scope>NUCLEOTIDE SEQUENCE [LARGE SCALE GENOMIC DNA]</scope>
    <source>
        <strain evidence="4 5">DSM 26639</strain>
    </source>
</reference>
<dbReference type="Proteomes" id="UP000437862">
    <property type="component" value="Chromosome"/>
</dbReference>
<dbReference type="InterPro" id="IPR002656">
    <property type="entry name" value="Acyl_transf_3_dom"/>
</dbReference>
<feature type="transmembrane region" description="Helical" evidence="2">
    <location>
        <begin position="103"/>
        <end position="124"/>
    </location>
</feature>
<gene>
    <name evidence="4" type="ORF">GO485_11050</name>
</gene>
<keyword evidence="4" id="KW-0808">Transferase</keyword>
<feature type="transmembrane region" description="Helical" evidence="2">
    <location>
        <begin position="61"/>
        <end position="82"/>
    </location>
</feature>